<keyword evidence="3" id="KW-1185">Reference proteome</keyword>
<evidence type="ECO:0000313" key="3">
    <source>
        <dbReference type="Proteomes" id="UP000004756"/>
    </source>
</evidence>
<dbReference type="AlphaFoldDB" id="C0D3Q2"/>
<protein>
    <submittedName>
        <fullName evidence="2">Uncharacterized protein</fullName>
    </submittedName>
</protein>
<name>C0D3Q2_9FIRM</name>
<dbReference type="Proteomes" id="UP000004756">
    <property type="component" value="Unassembled WGS sequence"/>
</dbReference>
<gene>
    <name evidence="2" type="ORF">CLOSTASPAR_03893</name>
</gene>
<reference evidence="2 3" key="1">
    <citation type="submission" date="2009-02" db="EMBL/GenBank/DDBJ databases">
        <title>Draft genome sequence of Clostridium asparagiforme (DSM 15981).</title>
        <authorList>
            <person name="Sudarsanam P."/>
            <person name="Ley R."/>
            <person name="Guruge J."/>
            <person name="Turnbaugh P.J."/>
            <person name="Mahowald M."/>
            <person name="Liep D."/>
            <person name="Gordon J."/>
        </authorList>
    </citation>
    <scope>NUCLEOTIDE SEQUENCE [LARGE SCALE GENOMIC DNA]</scope>
    <source>
        <strain evidence="2 3">DSM 15981</strain>
    </source>
</reference>
<organism evidence="2 3">
    <name type="scientific">[Clostridium] asparagiforme DSM 15981</name>
    <dbReference type="NCBI Taxonomy" id="518636"/>
    <lineage>
        <taxon>Bacteria</taxon>
        <taxon>Bacillati</taxon>
        <taxon>Bacillota</taxon>
        <taxon>Clostridia</taxon>
        <taxon>Lachnospirales</taxon>
        <taxon>Lachnospiraceae</taxon>
        <taxon>Enterocloster</taxon>
    </lineage>
</organism>
<evidence type="ECO:0000256" key="1">
    <source>
        <dbReference type="SAM" id="Phobius"/>
    </source>
</evidence>
<proteinExistence type="predicted"/>
<sequence length="49" mass="5390">MSLPPPSAARTGLLFFINSFAFCKIYAILLYNNRADLQNFTASGRLPAP</sequence>
<dbReference type="EMBL" id="ACCJ01000313">
    <property type="protein sequence ID" value="EEG54042.1"/>
    <property type="molecule type" value="Genomic_DNA"/>
</dbReference>
<keyword evidence="1" id="KW-0472">Membrane</keyword>
<dbReference type="HOGENOM" id="CLU_3133934_0_0_9"/>
<evidence type="ECO:0000313" key="2">
    <source>
        <dbReference type="EMBL" id="EEG54042.1"/>
    </source>
</evidence>
<accession>C0D3Q2</accession>
<keyword evidence="1" id="KW-0812">Transmembrane</keyword>
<feature type="transmembrane region" description="Helical" evidence="1">
    <location>
        <begin position="12"/>
        <end position="31"/>
    </location>
</feature>
<comment type="caution">
    <text evidence="2">The sequence shown here is derived from an EMBL/GenBank/DDBJ whole genome shotgun (WGS) entry which is preliminary data.</text>
</comment>
<keyword evidence="1" id="KW-1133">Transmembrane helix</keyword>